<accession>A0A0G4H133</accession>
<protein>
    <recommendedName>
        <fullName evidence="12">Mitochondrial carrier protein</fullName>
    </recommendedName>
</protein>
<feature type="region of interest" description="Disordered" evidence="10">
    <location>
        <begin position="293"/>
        <end position="358"/>
    </location>
</feature>
<evidence type="ECO:0000256" key="2">
    <source>
        <dbReference type="ARBA" id="ARBA00006375"/>
    </source>
</evidence>
<proteinExistence type="inferred from homology"/>
<comment type="similarity">
    <text evidence="2">Belongs to the mitochondrial carrier (TC 2.A.29) family.</text>
</comment>
<dbReference type="InterPro" id="IPR018108">
    <property type="entry name" value="MCP_transmembrane"/>
</dbReference>
<evidence type="ECO:0000256" key="7">
    <source>
        <dbReference type="ARBA" id="ARBA00023128"/>
    </source>
</evidence>
<dbReference type="EMBL" id="CDMZ01001766">
    <property type="protein sequence ID" value="CEM37257.1"/>
    <property type="molecule type" value="Genomic_DNA"/>
</dbReference>
<evidence type="ECO:0000256" key="9">
    <source>
        <dbReference type="PROSITE-ProRule" id="PRU00282"/>
    </source>
</evidence>
<dbReference type="GO" id="GO:0022857">
    <property type="term" value="F:transmembrane transporter activity"/>
    <property type="evidence" value="ECO:0007669"/>
    <property type="project" value="TreeGrafter"/>
</dbReference>
<dbReference type="GO" id="GO:0031966">
    <property type="term" value="C:mitochondrial membrane"/>
    <property type="evidence" value="ECO:0007669"/>
    <property type="project" value="UniProtKB-SubCell"/>
</dbReference>
<name>A0A0G4H133_9ALVE</name>
<sequence>MAAESSSLHLHGFSVLETAVPWLPVDTVEEYVKHLDVRHVVAGVVSGMCGVFVGHPLDTVKARIAFSPASSSGPPLYTGVLDCVGKTWAKEGIRGFFRGLPFPILGDSLVCMSSYGIYGNVRDVLLSRESAGWSDHHIAFVSGAVAGLGSAFVETPFDMLKTQMQVAHTRVLEKRLHLPSLPVQGSLGYGYAYAYALESKRDNEKATIAQQQQQQSVKGGSASASGAPRRSFLSFLTPWREAAKGASPMSMTSYAHMKYNEVLNWRYMAAHPAYSVEMPDHASANAAGFSGGASGWSAEGQGGGGQQQPRKTRQRATSQFSKLASSLGKAPASPNGVGLGELNGSGAVQGPSPLSGRTPLTVSGSCPDLAARRESGASLCTLAGNRRTVSAVSSRYSSLIGHALSVAGGVRSPVGVVGGALRERVLSLTKASVQLSTTTTAAVAKAPSDFDSFAGIRDCLSKVRGTRALYTGLLPVICRNVPGFAVSYTSFEALKRWLWALEGYASGMGKEQVEERLGWGCEEGERLEPRPSVPSLMLAGGLSGCAYWSIAFPMDCLRANMQGQRLSSLAAKRSGDSRQTQSVQYYKGMIDCAQRLYRQAGIRRFYWGLQAAILRAFPANAVVFAVYSSVAAAPLWRQRGAAWDPDSCPYALISLTLSATFPFQRQQRHVRR</sequence>
<dbReference type="InterPro" id="IPR023395">
    <property type="entry name" value="MCP_dom_sf"/>
</dbReference>
<evidence type="ECO:0000313" key="11">
    <source>
        <dbReference type="EMBL" id="CEM37257.1"/>
    </source>
</evidence>
<keyword evidence="7" id="KW-0496">Mitochondrion</keyword>
<feature type="repeat" description="Solcar" evidence="9">
    <location>
        <begin position="531"/>
        <end position="633"/>
    </location>
</feature>
<dbReference type="InterPro" id="IPR050567">
    <property type="entry name" value="Mitochondrial_Carrier"/>
</dbReference>
<feature type="compositionally biased region" description="Polar residues" evidence="10">
    <location>
        <begin position="315"/>
        <end position="324"/>
    </location>
</feature>
<evidence type="ECO:0000256" key="10">
    <source>
        <dbReference type="SAM" id="MobiDB-lite"/>
    </source>
</evidence>
<keyword evidence="4 9" id="KW-0812">Transmembrane</keyword>
<evidence type="ECO:0000256" key="8">
    <source>
        <dbReference type="ARBA" id="ARBA00023136"/>
    </source>
</evidence>
<keyword evidence="5" id="KW-0677">Repeat</keyword>
<evidence type="ECO:0000256" key="4">
    <source>
        <dbReference type="ARBA" id="ARBA00022692"/>
    </source>
</evidence>
<keyword evidence="8 9" id="KW-0472">Membrane</keyword>
<feature type="compositionally biased region" description="Low complexity" evidence="10">
    <location>
        <begin position="209"/>
        <end position="227"/>
    </location>
</feature>
<dbReference type="PROSITE" id="PS50920">
    <property type="entry name" value="SOLCAR"/>
    <property type="match status" value="3"/>
</dbReference>
<dbReference type="Gene3D" id="1.50.40.10">
    <property type="entry name" value="Mitochondrial carrier domain"/>
    <property type="match status" value="2"/>
</dbReference>
<keyword evidence="6" id="KW-1133">Transmembrane helix</keyword>
<dbReference type="AlphaFoldDB" id="A0A0G4H133"/>
<organism evidence="11">
    <name type="scientific">Chromera velia CCMP2878</name>
    <dbReference type="NCBI Taxonomy" id="1169474"/>
    <lineage>
        <taxon>Eukaryota</taxon>
        <taxon>Sar</taxon>
        <taxon>Alveolata</taxon>
        <taxon>Colpodellida</taxon>
        <taxon>Chromeraceae</taxon>
        <taxon>Chromera</taxon>
    </lineage>
</organism>
<dbReference type="PANTHER" id="PTHR45624">
    <property type="entry name" value="MITOCHONDRIAL BASIC AMINO ACIDS TRANSPORTER-RELATED"/>
    <property type="match status" value="1"/>
</dbReference>
<keyword evidence="3" id="KW-0813">Transport</keyword>
<dbReference type="VEuPathDB" id="CryptoDB:Cvel_795"/>
<evidence type="ECO:0000256" key="5">
    <source>
        <dbReference type="ARBA" id="ARBA00022737"/>
    </source>
</evidence>
<gene>
    <name evidence="11" type="ORF">Cvel_795</name>
</gene>
<evidence type="ECO:0008006" key="12">
    <source>
        <dbReference type="Google" id="ProtNLM"/>
    </source>
</evidence>
<feature type="region of interest" description="Disordered" evidence="10">
    <location>
        <begin position="204"/>
        <end position="228"/>
    </location>
</feature>
<comment type="subcellular location">
    <subcellularLocation>
        <location evidence="1">Mitochondrion membrane</location>
        <topology evidence="1">Multi-pass membrane protein</topology>
    </subcellularLocation>
</comment>
<dbReference type="Pfam" id="PF00153">
    <property type="entry name" value="Mito_carr"/>
    <property type="match status" value="4"/>
</dbReference>
<dbReference type="SUPFAM" id="SSF103506">
    <property type="entry name" value="Mitochondrial carrier"/>
    <property type="match status" value="2"/>
</dbReference>
<reference evidence="11" key="1">
    <citation type="submission" date="2014-11" db="EMBL/GenBank/DDBJ databases">
        <authorList>
            <person name="Otto D Thomas"/>
            <person name="Naeem Raeece"/>
        </authorList>
    </citation>
    <scope>NUCLEOTIDE SEQUENCE</scope>
</reference>
<evidence type="ECO:0000256" key="3">
    <source>
        <dbReference type="ARBA" id="ARBA00022448"/>
    </source>
</evidence>
<feature type="repeat" description="Solcar" evidence="9">
    <location>
        <begin position="34"/>
        <end position="124"/>
    </location>
</feature>
<evidence type="ECO:0000256" key="1">
    <source>
        <dbReference type="ARBA" id="ARBA00004225"/>
    </source>
</evidence>
<evidence type="ECO:0000256" key="6">
    <source>
        <dbReference type="ARBA" id="ARBA00022989"/>
    </source>
</evidence>
<feature type="repeat" description="Solcar" evidence="9">
    <location>
        <begin position="395"/>
        <end position="497"/>
    </location>
</feature>
<feature type="compositionally biased region" description="Gly residues" evidence="10">
    <location>
        <begin position="293"/>
        <end position="306"/>
    </location>
</feature>